<reference evidence="1 2" key="1">
    <citation type="submission" date="2017-02" db="EMBL/GenBank/DDBJ databases">
        <authorList>
            <person name="Peterson S.W."/>
        </authorList>
    </citation>
    <scope>NUCLEOTIDE SEQUENCE [LARGE SCALE GENOMIC DNA]</scope>
    <source>
        <strain evidence="1 2">P15</strain>
    </source>
</reference>
<protein>
    <submittedName>
        <fullName evidence="1">Uncharacterized protein</fullName>
    </submittedName>
</protein>
<dbReference type="EMBL" id="FUZV01000001">
    <property type="protein sequence ID" value="SKC41936.1"/>
    <property type="molecule type" value="Genomic_DNA"/>
</dbReference>
<sequence>MGMSPNLLTRAGYRCEVVDVHAELKYWKQCVAEHAFYEAGTPFSRYEPLLRFSYDAYLRYYAQPLEEVVDSIRHKYVEQFDEWHNPPWAKVEPVLQEVWMRMGAPTGAIGSSWRNARREAHVA</sequence>
<dbReference type="RefSeq" id="WP_139381341.1">
    <property type="nucleotide sequence ID" value="NZ_BMCL01000003.1"/>
</dbReference>
<dbReference type="OrthoDB" id="5985213at2"/>
<dbReference type="AlphaFoldDB" id="A0A1T5IS21"/>
<evidence type="ECO:0000313" key="1">
    <source>
        <dbReference type="EMBL" id="SKC41936.1"/>
    </source>
</evidence>
<proteinExistence type="predicted"/>
<gene>
    <name evidence="1" type="ORF">SAMN06296058_0191</name>
</gene>
<keyword evidence="2" id="KW-1185">Reference proteome</keyword>
<name>A0A1T5IS21_9GAMM</name>
<dbReference type="Proteomes" id="UP000190341">
    <property type="component" value="Unassembled WGS sequence"/>
</dbReference>
<evidence type="ECO:0000313" key="2">
    <source>
        <dbReference type="Proteomes" id="UP000190341"/>
    </source>
</evidence>
<organism evidence="1 2">
    <name type="scientific">Pseudoxanthomonas indica</name>
    <dbReference type="NCBI Taxonomy" id="428993"/>
    <lineage>
        <taxon>Bacteria</taxon>
        <taxon>Pseudomonadati</taxon>
        <taxon>Pseudomonadota</taxon>
        <taxon>Gammaproteobacteria</taxon>
        <taxon>Lysobacterales</taxon>
        <taxon>Lysobacteraceae</taxon>
        <taxon>Pseudoxanthomonas</taxon>
    </lineage>
</organism>
<accession>A0A1T5IS21</accession>